<dbReference type="InterPro" id="IPR013752">
    <property type="entry name" value="KPA_reductase"/>
</dbReference>
<comment type="similarity">
    <text evidence="1">Belongs to the ketopantoate reductase family.</text>
</comment>
<keyword evidence="3" id="KW-0560">Oxidoreductase</keyword>
<gene>
    <name evidence="6" type="ORF">K452DRAFT_329081</name>
</gene>
<organism evidence="6 7">
    <name type="scientific">Aplosporella prunicola CBS 121167</name>
    <dbReference type="NCBI Taxonomy" id="1176127"/>
    <lineage>
        <taxon>Eukaryota</taxon>
        <taxon>Fungi</taxon>
        <taxon>Dikarya</taxon>
        <taxon>Ascomycota</taxon>
        <taxon>Pezizomycotina</taxon>
        <taxon>Dothideomycetes</taxon>
        <taxon>Dothideomycetes incertae sedis</taxon>
        <taxon>Botryosphaeriales</taxon>
        <taxon>Aplosporellaceae</taxon>
        <taxon>Aplosporella</taxon>
    </lineage>
</organism>
<reference evidence="6" key="1">
    <citation type="journal article" date="2020" name="Stud. Mycol.">
        <title>101 Dothideomycetes genomes: a test case for predicting lifestyles and emergence of pathogens.</title>
        <authorList>
            <person name="Haridas S."/>
            <person name="Albert R."/>
            <person name="Binder M."/>
            <person name="Bloem J."/>
            <person name="Labutti K."/>
            <person name="Salamov A."/>
            <person name="Andreopoulos B."/>
            <person name="Baker S."/>
            <person name="Barry K."/>
            <person name="Bills G."/>
            <person name="Bluhm B."/>
            <person name="Cannon C."/>
            <person name="Castanera R."/>
            <person name="Culley D."/>
            <person name="Daum C."/>
            <person name="Ezra D."/>
            <person name="Gonzalez J."/>
            <person name="Henrissat B."/>
            <person name="Kuo A."/>
            <person name="Liang C."/>
            <person name="Lipzen A."/>
            <person name="Lutzoni F."/>
            <person name="Magnuson J."/>
            <person name="Mondo S."/>
            <person name="Nolan M."/>
            <person name="Ohm R."/>
            <person name="Pangilinan J."/>
            <person name="Park H.-J."/>
            <person name="Ramirez L."/>
            <person name="Alfaro M."/>
            <person name="Sun H."/>
            <person name="Tritt A."/>
            <person name="Yoshinaga Y."/>
            <person name="Zwiers L.-H."/>
            <person name="Turgeon B."/>
            <person name="Goodwin S."/>
            <person name="Spatafora J."/>
            <person name="Crous P."/>
            <person name="Grigoriev I."/>
        </authorList>
    </citation>
    <scope>NUCLEOTIDE SEQUENCE</scope>
    <source>
        <strain evidence="6">CBS 121167</strain>
    </source>
</reference>
<evidence type="ECO:0000256" key="1">
    <source>
        <dbReference type="ARBA" id="ARBA00007870"/>
    </source>
</evidence>
<evidence type="ECO:0000259" key="4">
    <source>
        <dbReference type="Pfam" id="PF02558"/>
    </source>
</evidence>
<dbReference type="Pfam" id="PF02558">
    <property type="entry name" value="ApbA"/>
    <property type="match status" value="1"/>
</dbReference>
<evidence type="ECO:0000256" key="2">
    <source>
        <dbReference type="ARBA" id="ARBA00022857"/>
    </source>
</evidence>
<dbReference type="InterPro" id="IPR008927">
    <property type="entry name" value="6-PGluconate_DH-like_C_sf"/>
</dbReference>
<dbReference type="SUPFAM" id="SSF51735">
    <property type="entry name" value="NAD(P)-binding Rossmann-fold domains"/>
    <property type="match status" value="1"/>
</dbReference>
<evidence type="ECO:0000313" key="6">
    <source>
        <dbReference type="EMBL" id="KAF2137683.1"/>
    </source>
</evidence>
<dbReference type="SUPFAM" id="SSF48179">
    <property type="entry name" value="6-phosphogluconate dehydrogenase C-terminal domain-like"/>
    <property type="match status" value="1"/>
</dbReference>
<dbReference type="Pfam" id="PF08546">
    <property type="entry name" value="ApbA_C"/>
    <property type="match status" value="1"/>
</dbReference>
<dbReference type="OrthoDB" id="73846at2759"/>
<name>A0A6A6B2S4_9PEZI</name>
<dbReference type="GO" id="GO:0005739">
    <property type="term" value="C:mitochondrion"/>
    <property type="evidence" value="ECO:0007669"/>
    <property type="project" value="TreeGrafter"/>
</dbReference>
<dbReference type="Proteomes" id="UP000799438">
    <property type="component" value="Unassembled WGS sequence"/>
</dbReference>
<dbReference type="PANTHER" id="PTHR43765:SF2">
    <property type="entry name" value="2-DEHYDROPANTOATE 2-REDUCTASE"/>
    <property type="match status" value="1"/>
</dbReference>
<dbReference type="GO" id="GO:0008677">
    <property type="term" value="F:2-dehydropantoate 2-reductase activity"/>
    <property type="evidence" value="ECO:0007669"/>
    <property type="project" value="TreeGrafter"/>
</dbReference>
<dbReference type="InterPro" id="IPR036291">
    <property type="entry name" value="NAD(P)-bd_dom_sf"/>
</dbReference>
<sequence length="304" mass="34184">MVYCLADMPSRPYTTLILHRPSLYDAFRKNNKKISITIIKQTQEYGGPNAKGFNAEGFNAEGFNAEKDTTNEPIRQLVVATKTIYTVGVLKPLQSRITPKTTILFMQNGMGIVEEVNQSLFTNPISRPKYLLGAISHGVSRDAPFRITHTGFATASVGPSSSRPKEQGSDYLLRTLPQSPLLNATAYSYEDVLQMQLEKLIVNSYCNSVCALHDSKNGILLGETHRKLKLNLFAEDRFGMERLEATADGILEKMRNTTCSMVWDLRAKRETEIAFINRYWVKKGVKLGVDTLVNNMLVQRIQEI</sequence>
<feature type="domain" description="Ketopantoate reductase N-terminal" evidence="4">
    <location>
        <begin position="15"/>
        <end position="159"/>
    </location>
</feature>
<dbReference type="GO" id="GO:0050661">
    <property type="term" value="F:NADP binding"/>
    <property type="evidence" value="ECO:0007669"/>
    <property type="project" value="TreeGrafter"/>
</dbReference>
<dbReference type="InterPro" id="IPR013332">
    <property type="entry name" value="KPR_N"/>
</dbReference>
<accession>A0A6A6B2S4</accession>
<dbReference type="InterPro" id="IPR050838">
    <property type="entry name" value="Ketopantoate_reductase"/>
</dbReference>
<evidence type="ECO:0000313" key="7">
    <source>
        <dbReference type="Proteomes" id="UP000799438"/>
    </source>
</evidence>
<protein>
    <recommendedName>
        <fullName evidence="8">2-dehydropantoate 2-reductase</fullName>
    </recommendedName>
</protein>
<dbReference type="EMBL" id="ML995500">
    <property type="protein sequence ID" value="KAF2137683.1"/>
    <property type="molecule type" value="Genomic_DNA"/>
</dbReference>
<evidence type="ECO:0008006" key="8">
    <source>
        <dbReference type="Google" id="ProtNLM"/>
    </source>
</evidence>
<keyword evidence="2" id="KW-0521">NADP</keyword>
<dbReference type="Gene3D" id="3.40.50.720">
    <property type="entry name" value="NAD(P)-binding Rossmann-like Domain"/>
    <property type="match status" value="1"/>
</dbReference>
<proteinExistence type="inferred from homology"/>
<dbReference type="Gene3D" id="1.10.1040.10">
    <property type="entry name" value="N-(1-d-carboxylethyl)-l-norvaline Dehydrogenase, domain 2"/>
    <property type="match status" value="1"/>
</dbReference>
<dbReference type="InterPro" id="IPR013328">
    <property type="entry name" value="6PGD_dom2"/>
</dbReference>
<dbReference type="RefSeq" id="XP_033393398.1">
    <property type="nucleotide sequence ID" value="XM_033545033.1"/>
</dbReference>
<dbReference type="AlphaFoldDB" id="A0A6A6B2S4"/>
<evidence type="ECO:0000259" key="5">
    <source>
        <dbReference type="Pfam" id="PF08546"/>
    </source>
</evidence>
<keyword evidence="7" id="KW-1185">Reference proteome</keyword>
<evidence type="ECO:0000256" key="3">
    <source>
        <dbReference type="ARBA" id="ARBA00023002"/>
    </source>
</evidence>
<feature type="domain" description="Ketopantoate reductase C-terminal" evidence="5">
    <location>
        <begin position="191"/>
        <end position="303"/>
    </location>
</feature>
<dbReference type="GeneID" id="54302529"/>
<dbReference type="PANTHER" id="PTHR43765">
    <property type="entry name" value="2-DEHYDROPANTOATE 2-REDUCTASE-RELATED"/>
    <property type="match status" value="1"/>
</dbReference>